<feature type="compositionally biased region" description="Basic and acidic residues" evidence="1">
    <location>
        <begin position="60"/>
        <end position="71"/>
    </location>
</feature>
<proteinExistence type="predicted"/>
<organism evidence="3 4">
    <name type="scientific">Cognatiyoonia koreensis</name>
    <dbReference type="NCBI Taxonomy" id="364200"/>
    <lineage>
        <taxon>Bacteria</taxon>
        <taxon>Pseudomonadati</taxon>
        <taxon>Pseudomonadota</taxon>
        <taxon>Alphaproteobacteria</taxon>
        <taxon>Rhodobacterales</taxon>
        <taxon>Paracoccaceae</taxon>
        <taxon>Cognatiyoonia</taxon>
    </lineage>
</organism>
<dbReference type="AlphaFoldDB" id="A0A1I0PXL1"/>
<sequence>MSNYSKGDQVKWDWGDGTAKGEVKEVFTSDVTRTIKGNEVTRNASEDKPAYLIEQDDGDEVLKSDSEVSKA</sequence>
<dbReference type="STRING" id="364200.SAMN04488515_1515"/>
<feature type="region of interest" description="Disordered" evidence="1">
    <location>
        <begin position="40"/>
        <end position="71"/>
    </location>
</feature>
<reference evidence="3 4" key="1">
    <citation type="submission" date="2016-10" db="EMBL/GenBank/DDBJ databases">
        <authorList>
            <person name="de Groot N.N."/>
        </authorList>
    </citation>
    <scope>NUCLEOTIDE SEQUENCE [LARGE SCALE GENOMIC DNA]</scope>
    <source>
        <strain evidence="3 4">DSM 17925</strain>
    </source>
</reference>
<evidence type="ECO:0000259" key="2">
    <source>
        <dbReference type="Pfam" id="PF11160"/>
    </source>
</evidence>
<protein>
    <recommendedName>
        <fullName evidence="2">Hypervirulence associated protein TUDOR domain-containing protein</fullName>
    </recommendedName>
</protein>
<dbReference type="Pfam" id="PF11160">
    <property type="entry name" value="Hva1_TUDOR"/>
    <property type="match status" value="1"/>
</dbReference>
<dbReference type="EMBL" id="FOIZ01000001">
    <property type="protein sequence ID" value="SEW19296.1"/>
    <property type="molecule type" value="Genomic_DNA"/>
</dbReference>
<name>A0A1I0PXL1_9RHOB</name>
<feature type="domain" description="Hypervirulence associated protein TUDOR" evidence="2">
    <location>
        <begin position="7"/>
        <end position="68"/>
    </location>
</feature>
<dbReference type="RefSeq" id="WP_089992266.1">
    <property type="nucleotide sequence ID" value="NZ_FOIZ01000001.1"/>
</dbReference>
<keyword evidence="4" id="KW-1185">Reference proteome</keyword>
<evidence type="ECO:0000313" key="3">
    <source>
        <dbReference type="EMBL" id="SEW19296.1"/>
    </source>
</evidence>
<evidence type="ECO:0000256" key="1">
    <source>
        <dbReference type="SAM" id="MobiDB-lite"/>
    </source>
</evidence>
<dbReference type="Proteomes" id="UP000199167">
    <property type="component" value="Unassembled WGS sequence"/>
</dbReference>
<evidence type="ECO:0000313" key="4">
    <source>
        <dbReference type="Proteomes" id="UP000199167"/>
    </source>
</evidence>
<dbReference type="OrthoDB" id="283968at2"/>
<accession>A0A1I0PXL1</accession>
<dbReference type="InterPro" id="IPR021331">
    <property type="entry name" value="Hva1_TUDOR"/>
</dbReference>
<gene>
    <name evidence="3" type="ORF">SAMN04488515_1515</name>
</gene>